<accession>A0ABP0M9P7</accession>
<evidence type="ECO:0000313" key="2">
    <source>
        <dbReference type="Proteomes" id="UP001642464"/>
    </source>
</evidence>
<dbReference type="InterPro" id="IPR007364">
    <property type="entry name" value="SFM1-like"/>
</dbReference>
<dbReference type="EMBL" id="CAXAMM010020001">
    <property type="protein sequence ID" value="CAK9046910.1"/>
    <property type="molecule type" value="Genomic_DNA"/>
</dbReference>
<dbReference type="CDD" id="cd18090">
    <property type="entry name" value="Arginine_MT_Sfm1"/>
    <property type="match status" value="1"/>
</dbReference>
<gene>
    <name evidence="1" type="ORF">SCF082_LOCUS26332</name>
</gene>
<dbReference type="PANTHER" id="PTHR35517">
    <property type="entry name" value="PROTEIN ARGININE N-METHYLTRANSFERASE SFM1"/>
    <property type="match status" value="1"/>
</dbReference>
<name>A0ABP0M9P7_9DINO</name>
<organism evidence="1 2">
    <name type="scientific">Durusdinium trenchii</name>
    <dbReference type="NCBI Taxonomy" id="1381693"/>
    <lineage>
        <taxon>Eukaryota</taxon>
        <taxon>Sar</taxon>
        <taxon>Alveolata</taxon>
        <taxon>Dinophyceae</taxon>
        <taxon>Suessiales</taxon>
        <taxon>Symbiodiniaceae</taxon>
        <taxon>Durusdinium</taxon>
    </lineage>
</organism>
<proteinExistence type="predicted"/>
<dbReference type="PANTHER" id="PTHR35517:SF1">
    <property type="entry name" value="PROTEIN ARGININE N-METHYLTRANSFERASE SFM1"/>
    <property type="match status" value="1"/>
</dbReference>
<sequence>MAKRSKAGPLYIVEHLEEGLGEWCRLEYKHMASFVPPEQLVFVRWPAEEDVTQLVSSGAAPKANTKRLEQLVPPADWPGGPSLPDWDRICLLDMNAEEALEPNDVAKFDAFVFGGILGNVIEKEDGSYGSDDRTSEIRASFKHRRHLGPWQMTTDSAMLYTQKVLESACPLAEIPGIESPEFERSRRRGPEEASDSVCMEGFRYMARRGPSGKWEPILPDGMKELLLADADNDILSSLA</sequence>
<protein>
    <submittedName>
        <fullName evidence="1">Protein arginine N-methyltransferase SFM1 (SPOUT family methyltransferase 1)</fullName>
    </submittedName>
</protein>
<keyword evidence="2" id="KW-1185">Reference proteome</keyword>
<evidence type="ECO:0000313" key="1">
    <source>
        <dbReference type="EMBL" id="CAK9046910.1"/>
    </source>
</evidence>
<reference evidence="1 2" key="1">
    <citation type="submission" date="2024-02" db="EMBL/GenBank/DDBJ databases">
        <authorList>
            <person name="Chen Y."/>
            <person name="Shah S."/>
            <person name="Dougan E. K."/>
            <person name="Thang M."/>
            <person name="Chan C."/>
        </authorList>
    </citation>
    <scope>NUCLEOTIDE SEQUENCE [LARGE SCALE GENOMIC DNA]</scope>
</reference>
<dbReference type="Proteomes" id="UP001642464">
    <property type="component" value="Unassembled WGS sequence"/>
</dbReference>
<comment type="caution">
    <text evidence="1">The sequence shown here is derived from an EMBL/GenBank/DDBJ whole genome shotgun (WGS) entry which is preliminary data.</text>
</comment>
<dbReference type="Pfam" id="PF04252">
    <property type="entry name" value="SFM1-like"/>
    <property type="match status" value="1"/>
</dbReference>